<accession>A0A645CIS0</accession>
<organism evidence="1">
    <name type="scientific">bioreactor metagenome</name>
    <dbReference type="NCBI Taxonomy" id="1076179"/>
    <lineage>
        <taxon>unclassified sequences</taxon>
        <taxon>metagenomes</taxon>
        <taxon>ecological metagenomes</taxon>
    </lineage>
</organism>
<sequence length="80" mass="8677">MSATKASWSVWIDCMVTHFWVRPIHPTKQPLMDDEPAADTGTDGHVKKDFAVLASPPATFSQGGSIGIIFDGDGQIELFT</sequence>
<evidence type="ECO:0000313" key="1">
    <source>
        <dbReference type="EMBL" id="MPM76813.1"/>
    </source>
</evidence>
<proteinExistence type="predicted"/>
<comment type="caution">
    <text evidence="1">The sequence shown here is derived from an EMBL/GenBank/DDBJ whole genome shotgun (WGS) entry which is preliminary data.</text>
</comment>
<protein>
    <submittedName>
        <fullName evidence="1">Uncharacterized protein</fullName>
    </submittedName>
</protein>
<dbReference type="EMBL" id="VSSQ01027519">
    <property type="protein sequence ID" value="MPM76813.1"/>
    <property type="molecule type" value="Genomic_DNA"/>
</dbReference>
<name>A0A645CIS0_9ZZZZ</name>
<gene>
    <name evidence="1" type="ORF">SDC9_123812</name>
</gene>
<reference evidence="1" key="1">
    <citation type="submission" date="2019-08" db="EMBL/GenBank/DDBJ databases">
        <authorList>
            <person name="Kucharzyk K."/>
            <person name="Murdoch R.W."/>
            <person name="Higgins S."/>
            <person name="Loffler F."/>
        </authorList>
    </citation>
    <scope>NUCLEOTIDE SEQUENCE</scope>
</reference>
<dbReference type="AlphaFoldDB" id="A0A645CIS0"/>